<gene>
    <name evidence="6" type="ORF">INT43_007629</name>
</gene>
<protein>
    <recommendedName>
        <fullName evidence="8">Protein-tyrosine-phosphatase</fullName>
    </recommendedName>
</protein>
<evidence type="ECO:0000259" key="5">
    <source>
        <dbReference type="PROSITE" id="PS50056"/>
    </source>
</evidence>
<evidence type="ECO:0000313" key="6">
    <source>
        <dbReference type="EMBL" id="KAG2176975.1"/>
    </source>
</evidence>
<evidence type="ECO:0000256" key="1">
    <source>
        <dbReference type="ARBA" id="ARBA00022801"/>
    </source>
</evidence>
<feature type="region of interest" description="Disordered" evidence="3">
    <location>
        <begin position="1"/>
        <end position="37"/>
    </location>
</feature>
<dbReference type="PROSITE" id="PS50056">
    <property type="entry name" value="TYR_PHOSPHATASE_2"/>
    <property type="match status" value="1"/>
</dbReference>
<evidence type="ECO:0000313" key="7">
    <source>
        <dbReference type="Proteomes" id="UP000654370"/>
    </source>
</evidence>
<dbReference type="PROSITE" id="PS50054">
    <property type="entry name" value="TYR_PHOSPHATASE_DUAL"/>
    <property type="match status" value="1"/>
</dbReference>
<keyword evidence="1" id="KW-0378">Hydrolase</keyword>
<organism evidence="6 7">
    <name type="scientific">Mortierella isabellina</name>
    <name type="common">Filamentous fungus</name>
    <name type="synonym">Umbelopsis isabellina</name>
    <dbReference type="NCBI Taxonomy" id="91625"/>
    <lineage>
        <taxon>Eukaryota</taxon>
        <taxon>Fungi</taxon>
        <taxon>Fungi incertae sedis</taxon>
        <taxon>Mucoromycota</taxon>
        <taxon>Mucoromycotina</taxon>
        <taxon>Umbelopsidomycetes</taxon>
        <taxon>Umbelopsidales</taxon>
        <taxon>Umbelopsidaceae</taxon>
        <taxon>Umbelopsis</taxon>
    </lineage>
</organism>
<dbReference type="InterPro" id="IPR016130">
    <property type="entry name" value="Tyr_Pase_AS"/>
</dbReference>
<dbReference type="GO" id="GO:0004721">
    <property type="term" value="F:phosphoprotein phosphatase activity"/>
    <property type="evidence" value="ECO:0007669"/>
    <property type="project" value="UniProtKB-KW"/>
</dbReference>
<dbReference type="AlphaFoldDB" id="A0A8H7UBN0"/>
<dbReference type="EMBL" id="JAEPQZ010000009">
    <property type="protein sequence ID" value="KAG2176975.1"/>
    <property type="molecule type" value="Genomic_DNA"/>
</dbReference>
<dbReference type="SMART" id="SM00195">
    <property type="entry name" value="DSPc"/>
    <property type="match status" value="1"/>
</dbReference>
<sequence>MSKAPPKFTSKNSSLGISRVLEDDQPKQTGRTASLPTEAFKEPSEHASCFSWTGFILSLYFNKVAVHIFGGLTGWRWYTRIDECLILGALPTPPQIKKLHQEEKLHTVINLCAEFPGYRSLYEELGIRQIHLKTADFTVPSFEDIQYGAAILVDAAEKNQGSIYLHCKAGRGRSASIALCYLVRRYQLNPQQAQNILVKARAQVDKELHTAEQIRMYYKTVIMESETGKITRIPYTYA</sequence>
<dbReference type="PANTHER" id="PTHR46274">
    <property type="entry name" value="PHOSPHATIDYLINOSITOL PHOSPHATASE"/>
    <property type="match status" value="1"/>
</dbReference>
<keyword evidence="7" id="KW-1185">Reference proteome</keyword>
<evidence type="ECO:0000256" key="3">
    <source>
        <dbReference type="SAM" id="MobiDB-lite"/>
    </source>
</evidence>
<accession>A0A8H7UBN0</accession>
<proteinExistence type="predicted"/>
<dbReference type="Proteomes" id="UP000654370">
    <property type="component" value="Unassembled WGS sequence"/>
</dbReference>
<evidence type="ECO:0000256" key="2">
    <source>
        <dbReference type="ARBA" id="ARBA00022912"/>
    </source>
</evidence>
<dbReference type="InterPro" id="IPR020422">
    <property type="entry name" value="TYR_PHOSPHATASE_DUAL_dom"/>
</dbReference>
<dbReference type="Gene3D" id="3.90.190.10">
    <property type="entry name" value="Protein tyrosine phosphatase superfamily"/>
    <property type="match status" value="1"/>
</dbReference>
<feature type="domain" description="Tyrosine-protein phosphatase" evidence="4">
    <location>
        <begin position="77"/>
        <end position="223"/>
    </location>
</feature>
<comment type="caution">
    <text evidence="6">The sequence shown here is derived from an EMBL/GenBank/DDBJ whole genome shotgun (WGS) entry which is preliminary data.</text>
</comment>
<name>A0A8H7UBN0_MORIS</name>
<dbReference type="SUPFAM" id="SSF52799">
    <property type="entry name" value="(Phosphotyrosine protein) phosphatases II"/>
    <property type="match status" value="1"/>
</dbReference>
<dbReference type="Pfam" id="PF00782">
    <property type="entry name" value="DSPc"/>
    <property type="match status" value="1"/>
</dbReference>
<dbReference type="InterPro" id="IPR000340">
    <property type="entry name" value="Dual-sp_phosphatase_cat-dom"/>
</dbReference>
<dbReference type="PROSITE" id="PS00383">
    <property type="entry name" value="TYR_PHOSPHATASE_1"/>
    <property type="match status" value="1"/>
</dbReference>
<dbReference type="OrthoDB" id="273181at2759"/>
<dbReference type="InterPro" id="IPR000387">
    <property type="entry name" value="Tyr_Pase_dom"/>
</dbReference>
<dbReference type="InterPro" id="IPR029021">
    <property type="entry name" value="Prot-tyrosine_phosphatase-like"/>
</dbReference>
<feature type="domain" description="Tyrosine specific protein phosphatases" evidence="5">
    <location>
        <begin position="150"/>
        <end position="215"/>
    </location>
</feature>
<reference evidence="6" key="1">
    <citation type="submission" date="2020-12" db="EMBL/GenBank/DDBJ databases">
        <title>Metabolic potential, ecology and presence of endohyphal bacteria is reflected in genomic diversity of Mucoromycotina.</title>
        <authorList>
            <person name="Muszewska A."/>
            <person name="Okrasinska A."/>
            <person name="Steczkiewicz K."/>
            <person name="Drgas O."/>
            <person name="Orlowska M."/>
            <person name="Perlinska-Lenart U."/>
            <person name="Aleksandrzak-Piekarczyk T."/>
            <person name="Szatraj K."/>
            <person name="Zielenkiewicz U."/>
            <person name="Pilsyk S."/>
            <person name="Malc E."/>
            <person name="Mieczkowski P."/>
            <person name="Kruszewska J.S."/>
            <person name="Biernat P."/>
            <person name="Pawlowska J."/>
        </authorList>
    </citation>
    <scope>NUCLEOTIDE SEQUENCE</scope>
    <source>
        <strain evidence="6">WA0000067209</strain>
    </source>
</reference>
<evidence type="ECO:0008006" key="8">
    <source>
        <dbReference type="Google" id="ProtNLM"/>
    </source>
</evidence>
<keyword evidence="2" id="KW-0904">Protein phosphatase</keyword>
<evidence type="ECO:0000259" key="4">
    <source>
        <dbReference type="PROSITE" id="PS50054"/>
    </source>
</evidence>
<dbReference type="PANTHER" id="PTHR46274:SF6">
    <property type="entry name" value="TYR_PHOSPHATASE_2 DOMAIN-CONTAINING PROTEIN"/>
    <property type="match status" value="1"/>
</dbReference>